<dbReference type="InterPro" id="IPR011749">
    <property type="entry name" value="CHP02243"/>
</dbReference>
<name>A0ABV6AWH3_9DEIO</name>
<proteinExistence type="predicted"/>
<protein>
    <submittedName>
        <fullName evidence="1">Baseplate assembly protein</fullName>
    </submittedName>
</protein>
<accession>A0ABV6AWH3</accession>
<sequence length="680" mass="74028">MPLPTVNLDDRRFDDLLDEAKRLIPVYCPEWTDHNASDPGIALLEVFAWMTDLMLARVNQVPQKMFITFLEMIGLQLDPPRAATAPVTFYLSAPQDTPLSIAAGTEVATIRTEVSDATVFSTQQAVTVRPPELLHVYSANTVSADNQFVQHDLGRLSLPGQRFPVFSPQPVPGDAFLLAFGADLSHHVLALVLTVEVAGGAGVNPQEPPFVWEAWQGGAQRWVPCEVEYDGTAAFNVPGELILRLPTLQEGEFFGQVGYWLRCRLTSEQNYSGYKVSPDVEAIRAESRGATVAARHATVVYGELLGESDGNAGQSFKLMYGPVLSPEPGQDVLEVSERPGSDRKGEMTVWTPVSDFSDSSADDRHFRLDLQDGTVTFGPTLLQPDGSVYRFGAVPPAGTTLRMRRYSYSGGVLGNVPERTLSVLKSSIPYVARVVNHRPATGGRNAQSLEDAIQRVPRILRTRTRAVTRDDYEFLAEQMDGVARARCLTANTVASAANYPGNLRAVQVPAGRVTLVVLPALPPASDPAGRVAPEALTLSAELRTQVQALLDDRRPIGTILELRQPQYVWLSVTATLRAHSSASRGERESLRRAAEQALYAYLNPYTGGPDGTGWPFGRTLGMPELYGLLRGLRGAEVVEDIQVVLTEPGQPQQHEAVSGSLNLPPQAVIVSDIHRVEVEG</sequence>
<dbReference type="NCBIfam" id="TIGR02243">
    <property type="entry name" value="putative baseplate assembly protein"/>
    <property type="match status" value="1"/>
</dbReference>
<evidence type="ECO:0000313" key="1">
    <source>
        <dbReference type="EMBL" id="MFB9990546.1"/>
    </source>
</evidence>
<comment type="caution">
    <text evidence="1">The sequence shown here is derived from an EMBL/GenBank/DDBJ whole genome shotgun (WGS) entry which is preliminary data.</text>
</comment>
<gene>
    <name evidence="1" type="ORF">ACFFLM_00905</name>
</gene>
<keyword evidence="2" id="KW-1185">Reference proteome</keyword>
<dbReference type="Proteomes" id="UP001589733">
    <property type="component" value="Unassembled WGS sequence"/>
</dbReference>
<evidence type="ECO:0000313" key="2">
    <source>
        <dbReference type="Proteomes" id="UP001589733"/>
    </source>
</evidence>
<dbReference type="RefSeq" id="WP_380004575.1">
    <property type="nucleotide sequence ID" value="NZ_JBHLYR010000006.1"/>
</dbReference>
<reference evidence="1 2" key="1">
    <citation type="submission" date="2024-09" db="EMBL/GenBank/DDBJ databases">
        <authorList>
            <person name="Sun Q."/>
            <person name="Mori K."/>
        </authorList>
    </citation>
    <scope>NUCLEOTIDE SEQUENCE [LARGE SCALE GENOMIC DNA]</scope>
    <source>
        <strain evidence="1 2">JCM 13503</strain>
    </source>
</reference>
<dbReference type="EMBL" id="JBHLYR010000006">
    <property type="protein sequence ID" value="MFB9990546.1"/>
    <property type="molecule type" value="Genomic_DNA"/>
</dbReference>
<organism evidence="1 2">
    <name type="scientific">Deinococcus oregonensis</name>
    <dbReference type="NCBI Taxonomy" id="1805970"/>
    <lineage>
        <taxon>Bacteria</taxon>
        <taxon>Thermotogati</taxon>
        <taxon>Deinococcota</taxon>
        <taxon>Deinococci</taxon>
        <taxon>Deinococcales</taxon>
        <taxon>Deinococcaceae</taxon>
        <taxon>Deinococcus</taxon>
    </lineage>
</organism>